<dbReference type="GO" id="GO:0005829">
    <property type="term" value="C:cytosol"/>
    <property type="evidence" value="ECO:0007669"/>
    <property type="project" value="TreeGrafter"/>
</dbReference>
<dbReference type="AlphaFoldDB" id="A0A1F7W4Q3"/>
<comment type="similarity">
    <text evidence="3">Belongs to the SmpB family.</text>
</comment>
<reference evidence="4 5" key="1">
    <citation type="journal article" date="2016" name="Nat. Commun.">
        <title>Thousands of microbial genomes shed light on interconnected biogeochemical processes in an aquifer system.</title>
        <authorList>
            <person name="Anantharaman K."/>
            <person name="Brown C.T."/>
            <person name="Hug L.A."/>
            <person name="Sharon I."/>
            <person name="Castelle C.J."/>
            <person name="Probst A.J."/>
            <person name="Thomas B.C."/>
            <person name="Singh A."/>
            <person name="Wilkins M.J."/>
            <person name="Karaoz U."/>
            <person name="Brodie E.L."/>
            <person name="Williams K.H."/>
            <person name="Hubbard S.S."/>
            <person name="Banfield J.F."/>
        </authorList>
    </citation>
    <scope>NUCLEOTIDE SEQUENCE [LARGE SCALE GENOMIC DNA]</scope>
</reference>
<dbReference type="InterPro" id="IPR023620">
    <property type="entry name" value="SmpB"/>
</dbReference>
<dbReference type="HAMAP" id="MF_00023">
    <property type="entry name" value="SmpB"/>
    <property type="match status" value="1"/>
</dbReference>
<gene>
    <name evidence="3" type="primary">smpB</name>
    <name evidence="4" type="ORF">A2318_02745</name>
</gene>
<keyword evidence="2 3" id="KW-0694">RNA-binding</keyword>
<evidence type="ECO:0000256" key="3">
    <source>
        <dbReference type="HAMAP-Rule" id="MF_00023"/>
    </source>
</evidence>
<dbReference type="EMBL" id="MGFD01000050">
    <property type="protein sequence ID" value="OGL97358.1"/>
    <property type="molecule type" value="Genomic_DNA"/>
</dbReference>
<dbReference type="PROSITE" id="PS01317">
    <property type="entry name" value="SSRP"/>
    <property type="match status" value="1"/>
</dbReference>
<evidence type="ECO:0000256" key="1">
    <source>
        <dbReference type="ARBA" id="ARBA00022490"/>
    </source>
</evidence>
<comment type="function">
    <text evidence="3">Required for rescue of stalled ribosomes mediated by trans-translation. Binds to transfer-messenger RNA (tmRNA), required for stable association of tmRNA with ribosomes. tmRNA and SmpB together mimic tRNA shape, replacing the anticodon stem-loop with SmpB. tmRNA is encoded by the ssrA gene; the 2 termini fold to resemble tRNA(Ala) and it encodes a 'tag peptide', a short internal open reading frame. During trans-translation Ala-aminoacylated tmRNA acts like a tRNA, entering the A-site of stalled ribosomes, displacing the stalled mRNA. The ribosome then switches to translate the ORF on the tmRNA; the nascent peptide is terminated with the 'tag peptide' encoded by the tmRNA and targeted for degradation. The ribosome is freed to recommence translation, which seems to be the essential function of trans-translation.</text>
</comment>
<dbReference type="InterPro" id="IPR020081">
    <property type="entry name" value="SsrA-bd_prot_CS"/>
</dbReference>
<name>A0A1F7W4Q3_9BACT</name>
<comment type="subcellular location">
    <subcellularLocation>
        <location evidence="3">Cytoplasm</location>
    </subcellularLocation>
    <text evidence="3">The tmRNA-SmpB complex associates with stalled 70S ribosomes.</text>
</comment>
<dbReference type="SUPFAM" id="SSF74982">
    <property type="entry name" value="Small protein B (SmpB)"/>
    <property type="match status" value="1"/>
</dbReference>
<dbReference type="InterPro" id="IPR000037">
    <property type="entry name" value="SsrA-bd_prot"/>
</dbReference>
<organism evidence="4 5">
    <name type="scientific">Candidatus Uhrbacteria bacterium RIFOXYB2_FULL_45_11</name>
    <dbReference type="NCBI Taxonomy" id="1802421"/>
    <lineage>
        <taxon>Bacteria</taxon>
        <taxon>Candidatus Uhriibacteriota</taxon>
    </lineage>
</organism>
<sequence length="146" mass="16831">MPSLATNKKAGFDFELQEQFEAGLVLQGWEVKSAKAGHVQLKGAFLHISNDELWLKNAFISPYKPAGNKEVQSDRDRKVLVHKRELKRLMGKKQTEGLTLVPLRIYTKGNLVKLVFAVAKGKKKYEKREAIKKRDVDRQMKEHMRQ</sequence>
<dbReference type="PANTHER" id="PTHR30308">
    <property type="entry name" value="TMRNA-BINDING COMPONENT OF TRANS-TRANSLATION TAGGING COMPLEX"/>
    <property type="match status" value="1"/>
</dbReference>
<protein>
    <recommendedName>
        <fullName evidence="3">SsrA-binding protein</fullName>
    </recommendedName>
    <alternativeName>
        <fullName evidence="3">Small protein B</fullName>
    </alternativeName>
</protein>
<dbReference type="GO" id="GO:0070929">
    <property type="term" value="P:trans-translation"/>
    <property type="evidence" value="ECO:0007669"/>
    <property type="project" value="UniProtKB-UniRule"/>
</dbReference>
<dbReference type="CDD" id="cd09294">
    <property type="entry name" value="SmpB"/>
    <property type="match status" value="1"/>
</dbReference>
<dbReference type="GO" id="GO:0070930">
    <property type="term" value="P:trans-translation-dependent protein tagging"/>
    <property type="evidence" value="ECO:0007669"/>
    <property type="project" value="TreeGrafter"/>
</dbReference>
<dbReference type="NCBIfam" id="TIGR00086">
    <property type="entry name" value="smpB"/>
    <property type="match status" value="1"/>
</dbReference>
<dbReference type="Proteomes" id="UP000177331">
    <property type="component" value="Unassembled WGS sequence"/>
</dbReference>
<evidence type="ECO:0000313" key="5">
    <source>
        <dbReference type="Proteomes" id="UP000177331"/>
    </source>
</evidence>
<proteinExistence type="inferred from homology"/>
<dbReference type="GO" id="GO:0003723">
    <property type="term" value="F:RNA binding"/>
    <property type="evidence" value="ECO:0007669"/>
    <property type="project" value="UniProtKB-UniRule"/>
</dbReference>
<dbReference type="Pfam" id="PF01668">
    <property type="entry name" value="SmpB"/>
    <property type="match status" value="1"/>
</dbReference>
<accession>A0A1F7W4Q3</accession>
<dbReference type="STRING" id="1802421.A2318_02745"/>
<dbReference type="NCBIfam" id="NF003843">
    <property type="entry name" value="PRK05422.1"/>
    <property type="match status" value="1"/>
</dbReference>
<comment type="caution">
    <text evidence="4">The sequence shown here is derived from an EMBL/GenBank/DDBJ whole genome shotgun (WGS) entry which is preliminary data.</text>
</comment>
<dbReference type="PANTHER" id="PTHR30308:SF2">
    <property type="entry name" value="SSRA-BINDING PROTEIN"/>
    <property type="match status" value="1"/>
</dbReference>
<keyword evidence="1 3" id="KW-0963">Cytoplasm</keyword>
<evidence type="ECO:0000256" key="2">
    <source>
        <dbReference type="ARBA" id="ARBA00022884"/>
    </source>
</evidence>
<dbReference type="Gene3D" id="2.40.280.10">
    <property type="match status" value="1"/>
</dbReference>
<evidence type="ECO:0000313" key="4">
    <source>
        <dbReference type="EMBL" id="OGL97358.1"/>
    </source>
</evidence>